<dbReference type="EMBL" id="DYWT01000217">
    <property type="protein sequence ID" value="HJF32800.1"/>
    <property type="molecule type" value="Genomic_DNA"/>
</dbReference>
<gene>
    <name evidence="2" type="ORF">K8V56_13640</name>
</gene>
<reference evidence="2" key="1">
    <citation type="journal article" date="2021" name="PeerJ">
        <title>Extensive microbial diversity within the chicken gut microbiome revealed by metagenomics and culture.</title>
        <authorList>
            <person name="Gilroy R."/>
            <person name="Ravi A."/>
            <person name="Getino M."/>
            <person name="Pursley I."/>
            <person name="Horton D.L."/>
            <person name="Alikhan N.F."/>
            <person name="Baker D."/>
            <person name="Gharbi K."/>
            <person name="Hall N."/>
            <person name="Watson M."/>
            <person name="Adriaenssens E.M."/>
            <person name="Foster-Nyarko E."/>
            <person name="Jarju S."/>
            <person name="Secka A."/>
            <person name="Antonio M."/>
            <person name="Oren A."/>
            <person name="Chaudhuri R.R."/>
            <person name="La Ragione R."/>
            <person name="Hildebrand F."/>
            <person name="Pallen M.J."/>
        </authorList>
    </citation>
    <scope>NUCLEOTIDE SEQUENCE</scope>
    <source>
        <strain evidence="2">CHK171-7178</strain>
    </source>
</reference>
<evidence type="ECO:0000313" key="3">
    <source>
        <dbReference type="Proteomes" id="UP000698173"/>
    </source>
</evidence>
<protein>
    <submittedName>
        <fullName evidence="2">DUF3797 domain-containing protein</fullName>
    </submittedName>
</protein>
<dbReference type="InterPro" id="IPR024256">
    <property type="entry name" value="DUF3797"/>
</dbReference>
<proteinExistence type="predicted"/>
<feature type="domain" description="DUF3797" evidence="1">
    <location>
        <begin position="2"/>
        <end position="49"/>
    </location>
</feature>
<reference evidence="2" key="2">
    <citation type="submission" date="2021-09" db="EMBL/GenBank/DDBJ databases">
        <authorList>
            <person name="Gilroy R."/>
        </authorList>
    </citation>
    <scope>NUCLEOTIDE SEQUENCE</scope>
    <source>
        <strain evidence="2">CHK171-7178</strain>
    </source>
</reference>
<dbReference type="AlphaFoldDB" id="A0A921KDL5"/>
<organism evidence="2 3">
    <name type="scientific">Sporosarcina psychrophila</name>
    <name type="common">Bacillus psychrophilus</name>
    <dbReference type="NCBI Taxonomy" id="1476"/>
    <lineage>
        <taxon>Bacteria</taxon>
        <taxon>Bacillati</taxon>
        <taxon>Bacillota</taxon>
        <taxon>Bacilli</taxon>
        <taxon>Bacillales</taxon>
        <taxon>Caryophanaceae</taxon>
        <taxon>Sporosarcina</taxon>
    </lineage>
</organism>
<sequence>MLMHESMELIKKYGGCPECGNDKVGGEPSQGALIIEDEVFTRSCKCGWKLVVDRRIKHQAMMTKKRGSKLVGGCYEVSIHGLGRKLLPLLELKEKAGVTRINQHAKIEDWLNSGEGRKWALEVPAESVY</sequence>
<dbReference type="Proteomes" id="UP000698173">
    <property type="component" value="Unassembled WGS sequence"/>
</dbReference>
<name>A0A921KDL5_SPOPS</name>
<dbReference type="Pfam" id="PF12677">
    <property type="entry name" value="DUF3797"/>
    <property type="match status" value="1"/>
</dbReference>
<accession>A0A921KDL5</accession>
<evidence type="ECO:0000313" key="2">
    <source>
        <dbReference type="EMBL" id="HJF32800.1"/>
    </source>
</evidence>
<evidence type="ECO:0000259" key="1">
    <source>
        <dbReference type="Pfam" id="PF12677"/>
    </source>
</evidence>
<comment type="caution">
    <text evidence="2">The sequence shown here is derived from an EMBL/GenBank/DDBJ whole genome shotgun (WGS) entry which is preliminary data.</text>
</comment>